<dbReference type="Gene3D" id="2.10.70.10">
    <property type="entry name" value="Complement Module, domain 1"/>
    <property type="match status" value="1"/>
</dbReference>
<evidence type="ECO:0000313" key="31">
    <source>
        <dbReference type="Proteomes" id="UP001303046"/>
    </source>
</evidence>
<evidence type="ECO:0000256" key="10">
    <source>
        <dbReference type="ARBA" id="ARBA00022723"/>
    </source>
</evidence>
<keyword evidence="18 20" id="KW-1015">Disulfide bond</keyword>
<comment type="similarity">
    <text evidence="4">Belongs to the protein kinase superfamily. NEK Ser/Thr protein kinase family. NIMA subfamily.</text>
</comment>
<evidence type="ECO:0000256" key="5">
    <source>
        <dbReference type="ARBA" id="ARBA00012513"/>
    </source>
</evidence>
<keyword evidence="12 21" id="KW-0547">Nucleotide-binding</keyword>
<evidence type="ECO:0000256" key="9">
    <source>
        <dbReference type="ARBA" id="ARBA00022692"/>
    </source>
</evidence>
<dbReference type="Pfam" id="PF23263">
    <property type="entry name" value="C8-3_MUC4"/>
    <property type="match status" value="1"/>
</dbReference>
<dbReference type="Pfam" id="PF03782">
    <property type="entry name" value="AMOP"/>
    <property type="match status" value="1"/>
</dbReference>
<comment type="caution">
    <text evidence="30">The sequence shown here is derived from an EMBL/GenBank/DDBJ whole genome shotgun (WGS) entry which is preliminary data.</text>
</comment>
<feature type="transmembrane region" description="Helical" evidence="24">
    <location>
        <begin position="2175"/>
        <end position="2196"/>
    </location>
</feature>
<evidence type="ECO:0000256" key="4">
    <source>
        <dbReference type="ARBA" id="ARBA00010886"/>
    </source>
</evidence>
<dbReference type="SMART" id="SM00032">
    <property type="entry name" value="CCP"/>
    <property type="match status" value="1"/>
</dbReference>
<feature type="region of interest" description="Disordered" evidence="23">
    <location>
        <begin position="901"/>
        <end position="921"/>
    </location>
</feature>
<dbReference type="InterPro" id="IPR000408">
    <property type="entry name" value="Reg_chr_condens"/>
</dbReference>
<keyword evidence="20" id="KW-0768">Sushi</keyword>
<dbReference type="Gene3D" id="2.130.10.30">
    <property type="entry name" value="Regulator of chromosome condensation 1/beta-lactamase-inhibitor protein II"/>
    <property type="match status" value="1"/>
</dbReference>
<dbReference type="Pfam" id="PF00415">
    <property type="entry name" value="RCC1"/>
    <property type="match status" value="3"/>
</dbReference>
<reference evidence="30 31" key="1">
    <citation type="submission" date="2023-08" db="EMBL/GenBank/DDBJ databases">
        <title>A Necator americanus chromosomal reference genome.</title>
        <authorList>
            <person name="Ilik V."/>
            <person name="Petrzelkova K.J."/>
            <person name="Pardy F."/>
            <person name="Fuh T."/>
            <person name="Niatou-Singa F.S."/>
            <person name="Gouil Q."/>
            <person name="Baker L."/>
            <person name="Ritchie M.E."/>
            <person name="Jex A.R."/>
            <person name="Gazzola D."/>
            <person name="Li H."/>
            <person name="Toshio Fujiwara R."/>
            <person name="Zhan B."/>
            <person name="Aroian R.V."/>
            <person name="Pafco B."/>
            <person name="Schwarz E.M."/>
        </authorList>
    </citation>
    <scope>NUCLEOTIDE SEQUENCE [LARGE SCALE GENOMIC DNA]</scope>
    <source>
        <strain evidence="30 31">Aroian</strain>
        <tissue evidence="30">Whole animal</tissue>
    </source>
</reference>
<dbReference type="EMBL" id="JAVFWL010000001">
    <property type="protein sequence ID" value="KAK6731650.1"/>
    <property type="molecule type" value="Genomic_DNA"/>
</dbReference>
<evidence type="ECO:0000256" key="7">
    <source>
        <dbReference type="ARBA" id="ARBA00022527"/>
    </source>
</evidence>
<dbReference type="PROSITE" id="PS50856">
    <property type="entry name" value="AMOP"/>
    <property type="match status" value="1"/>
</dbReference>
<proteinExistence type="inferred from homology"/>
<dbReference type="InterPro" id="IPR001846">
    <property type="entry name" value="VWF_type-D"/>
</dbReference>
<dbReference type="Pfam" id="PF06119">
    <property type="entry name" value="NIDO"/>
    <property type="match status" value="1"/>
</dbReference>
<feature type="coiled-coil region" evidence="22">
    <location>
        <begin position="935"/>
        <end position="976"/>
    </location>
</feature>
<dbReference type="InterPro" id="IPR000719">
    <property type="entry name" value="Prot_kinase_dom"/>
</dbReference>
<feature type="domain" description="NIDO" evidence="28">
    <location>
        <begin position="1193"/>
        <end position="1357"/>
    </location>
</feature>
<evidence type="ECO:0000256" key="14">
    <source>
        <dbReference type="ARBA" id="ARBA00022840"/>
    </source>
</evidence>
<dbReference type="CDD" id="cd08215">
    <property type="entry name" value="STKc_Nek"/>
    <property type="match status" value="1"/>
</dbReference>
<keyword evidence="16 24" id="KW-1133">Transmembrane helix</keyword>
<feature type="region of interest" description="Disordered" evidence="23">
    <location>
        <begin position="778"/>
        <end position="798"/>
    </location>
</feature>
<gene>
    <name evidence="30" type="primary">Necator_chrI.g3989</name>
    <name evidence="30" type="ORF">RB195_007860</name>
</gene>
<evidence type="ECO:0000256" key="19">
    <source>
        <dbReference type="PROSITE-ProRule" id="PRU00235"/>
    </source>
</evidence>
<evidence type="ECO:0000259" key="25">
    <source>
        <dbReference type="PROSITE" id="PS50011"/>
    </source>
</evidence>
<protein>
    <recommendedName>
        <fullName evidence="5">non-specific serine/threonine protein kinase</fullName>
        <ecNumber evidence="5">2.7.11.1</ecNumber>
    </recommendedName>
</protein>
<dbReference type="PROSITE" id="PS50923">
    <property type="entry name" value="SUSHI"/>
    <property type="match status" value="1"/>
</dbReference>
<evidence type="ECO:0000259" key="28">
    <source>
        <dbReference type="PROSITE" id="PS51220"/>
    </source>
</evidence>
<evidence type="ECO:0000256" key="6">
    <source>
        <dbReference type="ARBA" id="ARBA00022490"/>
    </source>
</evidence>
<evidence type="ECO:0000256" key="12">
    <source>
        <dbReference type="ARBA" id="ARBA00022741"/>
    </source>
</evidence>
<feature type="domain" description="VWFD" evidence="29">
    <location>
        <begin position="1748"/>
        <end position="2016"/>
    </location>
</feature>
<dbReference type="PROSITE" id="PS50011">
    <property type="entry name" value="PROTEIN_KINASE_DOM"/>
    <property type="match status" value="1"/>
</dbReference>
<dbReference type="SMART" id="SM00220">
    <property type="entry name" value="S_TKc"/>
    <property type="match status" value="1"/>
</dbReference>
<evidence type="ECO:0000256" key="18">
    <source>
        <dbReference type="ARBA" id="ARBA00023157"/>
    </source>
</evidence>
<dbReference type="PROSITE" id="PS51233">
    <property type="entry name" value="VWFD"/>
    <property type="match status" value="1"/>
</dbReference>
<evidence type="ECO:0000313" key="30">
    <source>
        <dbReference type="EMBL" id="KAK6731650.1"/>
    </source>
</evidence>
<feature type="repeat" description="RCC1" evidence="19">
    <location>
        <begin position="598"/>
        <end position="649"/>
    </location>
</feature>
<evidence type="ECO:0000256" key="3">
    <source>
        <dbReference type="ARBA" id="ARBA00004496"/>
    </source>
</evidence>
<keyword evidence="9 24" id="KW-0812">Transmembrane</keyword>
<dbReference type="PANTHER" id="PTHR44535">
    <property type="entry name" value="PROTEIN CBG16200"/>
    <property type="match status" value="1"/>
</dbReference>
<dbReference type="SUPFAM" id="SSF57535">
    <property type="entry name" value="Complement control module/SCR domain"/>
    <property type="match status" value="1"/>
</dbReference>
<evidence type="ECO:0000256" key="23">
    <source>
        <dbReference type="SAM" id="MobiDB-lite"/>
    </source>
</evidence>
<comment type="caution">
    <text evidence="20">Lacks conserved residue(s) required for the propagation of feature annotation.</text>
</comment>
<comment type="cofactor">
    <cofactor evidence="1">
        <name>Mg(2+)</name>
        <dbReference type="ChEBI" id="CHEBI:18420"/>
    </cofactor>
</comment>
<evidence type="ECO:0000256" key="11">
    <source>
        <dbReference type="ARBA" id="ARBA00022729"/>
    </source>
</evidence>
<evidence type="ECO:0000256" key="22">
    <source>
        <dbReference type="SAM" id="Coils"/>
    </source>
</evidence>
<evidence type="ECO:0000256" key="21">
    <source>
        <dbReference type="PROSITE-ProRule" id="PRU10141"/>
    </source>
</evidence>
<feature type="domain" description="Protein kinase" evidence="25">
    <location>
        <begin position="182"/>
        <end position="439"/>
    </location>
</feature>
<sequence length="2276" mass="259574">MSTLLLCHSETRNMRHAIRSKDILVYYDYSTATIEDIKAKICEASPIRIKNFGLHIQSKKHRLALCGTSNTVIEPSTLRAENSVTRRFFRWLINERIADGAFLDFFLIGKEAEAVSIVNMIQGITRKKVAVRFIPQFVSADIPPHNRRIVDVYFDASKMRAMSEEPGNDGAGDRLISASFRYERIRTVGKGAFGCAVLYRRKEDSSLVIIKEINMYDLDSSQRQLALNEVHLLSRIEHPNIISYYDSFEEDGILMIEMEFADGGTLAQYLTKCQTFIPEDTVTDLMIQMLSAVSYLHNNSVLHRDLKTANVFLTKDGFVKIGDFGISKVMGTETLAQGAKTVVGTPYYISPEMCSGRPYNEKSDMWALGCILYEMTCLQKAFEGENLPALVNKIMTCSYAPVRGPYSSEIKLMVRELLQLEPEARPCASDALRMLRPPISAPNVISQLANHATSSTLYSLDPSTIHLRPVDDLPKRIAIKKVAMSSSHTMVLSFHNEVFAWGSNNHGQLGLGDKVDRTTPQKLETLKGKDVQSVAVGFGFSVICCDRGTILTSGDAKLVGFGGKDDITRPTLLDDLLRVHVSELVCGVEHCLATTEDGEVYVWGNGEDGRLGTGKTDWINTPTQISTLNGIRVTSCRAGVNASALLTEEGQLLAMGNNQFNKLNLASRQGFFTRERNEVFDNILLPTILKTFPARVIDVYLGEFHSGVLLESGQVFFFGRNSNYELGFGHSQAVPFGALRPVKTLLTKACSKLACGDGYSLVGTTENELFFWGSKNSQRNGSGKADWQGSESKCDESTRSSLSRWGTKKKCRDADPSGDDVIPLPSLILRLDSGDSEKEIRLGSITLCGSSAYVVVDTCEGPSASRSTCLRSGSAPPVIGESEEVNTWLKNEFEQAEVIPMNESQRREQRSRSYTNPTDTAKLQASTDSALMREIESLKQQIKDQSSTFEGHQAQMAKLQEKLTELQTRQAFLRKKTQLAGSLGQRMSASPPQSIEPLSNSQLIFLNTVTNVQQPGIAASPDLVIGPNQSPRITHQNLRELDWTRIDRRSEEGWWHLYPFGERYFDDELSHRPWMDKQIDLDFFLPYYGFRFNYTFIFQEGFIAFSHPWYVQPPYSFPNPHWPSKPDPSLIAVFMAEQQMQHVGDQRISNVWFRVIERPSNLIGYNNLQVDFDENSPEPSIRQPLGVYSYEDPRFYRTYRGRQLKTQQGRLEDPEMLDRITRDIRNSMVGARGWKADYALVVTWERMSYGGAPKITDMSKYEQAKRWQNTYQMVLATDEIRTYCMFNYANINWTSSSQSGALTRGRGGKQSALVGFNGGNGTGFYQLPFSSEGNSYKLVQYGSTQVAGRWMARIDEQIQYGGCTNDSRGSIELSQQYGNMLGGFALNVTGPCLRPSDVIKMQFDEITLDCERMDMVMARCVIPTNSVFKIGLVDVKLSVDAGKNYPWWTKFYIIQPGLARRRVNLINDPREQLNNWNFYDPQNLTLSWEWENITANTNTAVDIALWGYWEDTEGHSFKQIGYIAKRHPNNGILSFSPRNLEVDLEGDVDAWRFYHGGVIQVRAADTWLEDRGDRMHWSMPIPFGWFFYKKWEYEYGRDWALQICQHWFDYDGRRENFVMELEPKIPCPCTLDQALLDIGRFTALPDCDAFGDHRCHYTQGAQHCVLSAASVDDFEYNDQYLRFYSAGVPYRAHPFGSFPYKRPPYVPTMSNFYNDLLPYDICCKWAGHCEFYFWRRQTSTCQEYKPPTIGFVYGENHFVTYDGTRYSFHGKGFYILSMMKSPRHDFMLQARFEQPPETLWEERVRSTVMTGLAVRDNQSSVVQIFTSSQDFPLKCDKIEQCCVFARKDHRRWRYRTDVYVDGERIFFDMPWKKIQTFSGVTIRSPPRNMNQSELEIMFASGAGLRIEESRGLLNVVVALPHTFNESSWRSWEETKSEPFFWETTTQTPIFSRFDKCSTYYRTVGLLGTYNGDPFDDLTTPDCMEIRTNYPQSEPDARNIYYEFGEKWRLDRNLHIPSLFQPEYKPIYDPLSFADERYIPLFDPWHHSNYSSWSGLIFSREEVKVLCQGVPACEYDFMSSGRREDALDTLEYERKFELKKQKGEIRVQSCGPLVKSKGVLKYPSGNNYLHGITVTFSCKPEYFLHGEQQRTCMNGTWTPGWWPWCRERTEETALKWMTGILSSVAILLAIVTVFVWCMMEGRRRQRDFIRGRKMPNSAWTSVGSNVSLNPTKLYATNSKDFLKNDLSPIQQPPLHLESPFRQSPPIGTGGSAQSTCV</sequence>
<dbReference type="Gene3D" id="3.30.200.20">
    <property type="entry name" value="Phosphorylase Kinase, domain 1"/>
    <property type="match status" value="1"/>
</dbReference>
<evidence type="ECO:0000256" key="1">
    <source>
        <dbReference type="ARBA" id="ARBA00001946"/>
    </source>
</evidence>
<keyword evidence="7" id="KW-0723">Serine/threonine-protein kinase</keyword>
<feature type="binding site" evidence="21">
    <location>
        <position position="211"/>
    </location>
    <ligand>
        <name>ATP</name>
        <dbReference type="ChEBI" id="CHEBI:30616"/>
    </ligand>
</feature>
<dbReference type="InterPro" id="IPR011009">
    <property type="entry name" value="Kinase-like_dom_sf"/>
</dbReference>
<dbReference type="InterPro" id="IPR051997">
    <property type="entry name" value="STK_NEK"/>
</dbReference>
<dbReference type="PROSITE" id="PS51220">
    <property type="entry name" value="NIDO"/>
    <property type="match status" value="1"/>
</dbReference>
<keyword evidence="10" id="KW-0479">Metal-binding</keyword>
<dbReference type="SUPFAM" id="SSF56112">
    <property type="entry name" value="Protein kinase-like (PK-like)"/>
    <property type="match status" value="1"/>
</dbReference>
<evidence type="ECO:0000256" key="13">
    <source>
        <dbReference type="ARBA" id="ARBA00022777"/>
    </source>
</evidence>
<keyword evidence="31" id="KW-1185">Reference proteome</keyword>
<name>A0ABR1C0E0_NECAM</name>
<dbReference type="InterPro" id="IPR056619">
    <property type="entry name" value="C8-3_MUC4"/>
</dbReference>
<dbReference type="PROSITE" id="PS00108">
    <property type="entry name" value="PROTEIN_KINASE_ST"/>
    <property type="match status" value="1"/>
</dbReference>
<keyword evidence="13" id="KW-0418">Kinase</keyword>
<dbReference type="Pfam" id="PF00084">
    <property type="entry name" value="Sushi"/>
    <property type="match status" value="1"/>
</dbReference>
<organism evidence="30 31">
    <name type="scientific">Necator americanus</name>
    <name type="common">Human hookworm</name>
    <dbReference type="NCBI Taxonomy" id="51031"/>
    <lineage>
        <taxon>Eukaryota</taxon>
        <taxon>Metazoa</taxon>
        <taxon>Ecdysozoa</taxon>
        <taxon>Nematoda</taxon>
        <taxon>Chromadorea</taxon>
        <taxon>Rhabditida</taxon>
        <taxon>Rhabditina</taxon>
        <taxon>Rhabditomorpha</taxon>
        <taxon>Strongyloidea</taxon>
        <taxon>Ancylostomatidae</taxon>
        <taxon>Bunostominae</taxon>
        <taxon>Necator</taxon>
    </lineage>
</organism>
<dbReference type="Pfam" id="PF00069">
    <property type="entry name" value="Pkinase"/>
    <property type="match status" value="1"/>
</dbReference>
<accession>A0ABR1C0E0</accession>
<keyword evidence="17 24" id="KW-0472">Membrane</keyword>
<dbReference type="Proteomes" id="UP001303046">
    <property type="component" value="Unassembled WGS sequence"/>
</dbReference>
<evidence type="ECO:0000256" key="16">
    <source>
        <dbReference type="ARBA" id="ARBA00022989"/>
    </source>
</evidence>
<evidence type="ECO:0000259" key="27">
    <source>
        <dbReference type="PROSITE" id="PS50923"/>
    </source>
</evidence>
<dbReference type="EC" id="2.7.11.1" evidence="5"/>
<dbReference type="SUPFAM" id="SSF50985">
    <property type="entry name" value="RCC1/BLIP-II"/>
    <property type="match status" value="1"/>
</dbReference>
<dbReference type="SMART" id="SM00723">
    <property type="entry name" value="AMOP"/>
    <property type="match status" value="1"/>
</dbReference>
<dbReference type="InterPro" id="IPR017441">
    <property type="entry name" value="Protein_kinase_ATP_BS"/>
</dbReference>
<keyword evidence="8" id="KW-0597">Phosphoprotein</keyword>
<dbReference type="PROSITE" id="PS50012">
    <property type="entry name" value="RCC1_3"/>
    <property type="match status" value="3"/>
</dbReference>
<evidence type="ECO:0000256" key="8">
    <source>
        <dbReference type="ARBA" id="ARBA00022553"/>
    </source>
</evidence>
<dbReference type="Gene3D" id="1.10.510.10">
    <property type="entry name" value="Transferase(Phosphotransferase) domain 1"/>
    <property type="match status" value="1"/>
</dbReference>
<evidence type="ECO:0000256" key="17">
    <source>
        <dbReference type="ARBA" id="ARBA00023136"/>
    </source>
</evidence>
<dbReference type="InterPro" id="IPR003886">
    <property type="entry name" value="NIDO_dom"/>
</dbReference>
<evidence type="ECO:0000256" key="24">
    <source>
        <dbReference type="SAM" id="Phobius"/>
    </source>
</evidence>
<dbReference type="PANTHER" id="PTHR44535:SF5">
    <property type="entry name" value="PROTEIN KINASE DOMAIN-CONTAINING PROTEIN"/>
    <property type="match status" value="1"/>
</dbReference>
<feature type="repeat" description="RCC1" evidence="19">
    <location>
        <begin position="496"/>
        <end position="547"/>
    </location>
</feature>
<evidence type="ECO:0000256" key="20">
    <source>
        <dbReference type="PROSITE-ProRule" id="PRU00302"/>
    </source>
</evidence>
<dbReference type="InterPro" id="IPR000436">
    <property type="entry name" value="Sushi_SCR_CCP_dom"/>
</dbReference>
<keyword evidence="22" id="KW-0175">Coiled coil</keyword>
<evidence type="ECO:0000259" key="26">
    <source>
        <dbReference type="PROSITE" id="PS50856"/>
    </source>
</evidence>
<keyword evidence="15" id="KW-0460">Magnesium</keyword>
<comment type="subcellular location">
    <subcellularLocation>
        <location evidence="3">Cytoplasm</location>
    </subcellularLocation>
    <subcellularLocation>
        <location evidence="2">Membrane</location>
    </subcellularLocation>
</comment>
<keyword evidence="7" id="KW-0808">Transferase</keyword>
<feature type="domain" description="AMOP" evidence="26">
    <location>
        <begin position="1596"/>
        <end position="1736"/>
    </location>
</feature>
<keyword evidence="14 21" id="KW-0067">ATP-binding</keyword>
<dbReference type="InterPro" id="IPR009091">
    <property type="entry name" value="RCC1/BLIP-II"/>
</dbReference>
<feature type="disulfide bond" evidence="20">
    <location>
        <begin position="2137"/>
        <end position="2164"/>
    </location>
</feature>
<feature type="region of interest" description="Disordered" evidence="23">
    <location>
        <begin position="2252"/>
        <end position="2276"/>
    </location>
</feature>
<dbReference type="InterPro" id="IPR005533">
    <property type="entry name" value="AMOP_dom"/>
</dbReference>
<feature type="repeat" description="RCC1" evidence="19">
    <location>
        <begin position="713"/>
        <end position="766"/>
    </location>
</feature>
<feature type="domain" description="Sushi" evidence="27">
    <location>
        <begin position="2107"/>
        <end position="2166"/>
    </location>
</feature>
<dbReference type="InterPro" id="IPR008271">
    <property type="entry name" value="Ser/Thr_kinase_AS"/>
</dbReference>
<dbReference type="CDD" id="cd00033">
    <property type="entry name" value="CCP"/>
    <property type="match status" value="1"/>
</dbReference>
<dbReference type="InterPro" id="IPR035976">
    <property type="entry name" value="Sushi/SCR/CCP_sf"/>
</dbReference>
<keyword evidence="11" id="KW-0732">Signal</keyword>
<dbReference type="PRINTS" id="PR00633">
    <property type="entry name" value="RCCNDNSATION"/>
</dbReference>
<dbReference type="PROSITE" id="PS00107">
    <property type="entry name" value="PROTEIN_KINASE_ATP"/>
    <property type="match status" value="1"/>
</dbReference>
<evidence type="ECO:0000256" key="15">
    <source>
        <dbReference type="ARBA" id="ARBA00022842"/>
    </source>
</evidence>
<evidence type="ECO:0000256" key="2">
    <source>
        <dbReference type="ARBA" id="ARBA00004370"/>
    </source>
</evidence>
<evidence type="ECO:0000259" key="29">
    <source>
        <dbReference type="PROSITE" id="PS51233"/>
    </source>
</evidence>
<dbReference type="SMART" id="SM00539">
    <property type="entry name" value="NIDO"/>
    <property type="match status" value="1"/>
</dbReference>
<keyword evidence="6" id="KW-0963">Cytoplasm</keyword>